<sequence length="113" mass="12932">MVGGSVNWYNHYGKQYGGSSENKNIQLPHNPAIPLLGMYPKKTFLAKNSCTHMFTAVLFTIAKTRKQPKYPLVDEGIKKMWYRYTMEYYSAIKKQQNNAICSNMDATRGSPTK</sequence>
<proteinExistence type="predicted"/>
<organism evidence="1 2">
    <name type="scientific">Sus scrofa</name>
    <name type="common">Pig</name>
    <dbReference type="NCBI Taxonomy" id="9823"/>
    <lineage>
        <taxon>Eukaryota</taxon>
        <taxon>Metazoa</taxon>
        <taxon>Chordata</taxon>
        <taxon>Craniata</taxon>
        <taxon>Vertebrata</taxon>
        <taxon>Euteleostomi</taxon>
        <taxon>Mammalia</taxon>
        <taxon>Eutheria</taxon>
        <taxon>Laurasiatheria</taxon>
        <taxon>Artiodactyla</taxon>
        <taxon>Suina</taxon>
        <taxon>Suidae</taxon>
        <taxon>Sus</taxon>
    </lineage>
</organism>
<evidence type="ECO:0000313" key="2">
    <source>
        <dbReference type="Proteomes" id="UP000694727"/>
    </source>
</evidence>
<dbReference type="AlphaFoldDB" id="A0A8D0QVV3"/>
<name>A0A8D0QVV3_PIG</name>
<dbReference type="Ensembl" id="ENSSSCT00025017934.1">
    <property type="protein sequence ID" value="ENSSSCP00025007196.1"/>
    <property type="gene ID" value="ENSSSCG00025013540.1"/>
</dbReference>
<reference evidence="1" key="1">
    <citation type="submission" date="2025-08" db="UniProtKB">
        <authorList>
            <consortium name="Ensembl"/>
        </authorList>
    </citation>
    <scope>IDENTIFICATION</scope>
</reference>
<accession>A0A8D0QVV3</accession>
<dbReference type="Proteomes" id="UP000694727">
    <property type="component" value="Unplaced"/>
</dbReference>
<evidence type="ECO:0000313" key="1">
    <source>
        <dbReference type="Ensembl" id="ENSSSCP00025007196.1"/>
    </source>
</evidence>
<protein>
    <submittedName>
        <fullName evidence="1">Uncharacterized protein</fullName>
    </submittedName>
</protein>